<dbReference type="PATRIC" id="fig|1184267.3.peg.70"/>
<name>M4V527_9BACT</name>
<dbReference type="eggNOG" id="ENOG5033IMA">
    <property type="taxonomic scope" value="Bacteria"/>
</dbReference>
<sequence>MSEEVVLVVTSKVKKFIKEKGEMNTSAETIDMLSKAIERLCLKGIESAKADGRKTVMARDIIIDHI</sequence>
<evidence type="ECO:0000313" key="2">
    <source>
        <dbReference type="Proteomes" id="UP000012040"/>
    </source>
</evidence>
<keyword evidence="2" id="KW-1185">Reference proteome</keyword>
<gene>
    <name evidence="1" type="ORF">A11Q_68</name>
</gene>
<evidence type="ECO:0000313" key="1">
    <source>
        <dbReference type="EMBL" id="AGH94288.1"/>
    </source>
</evidence>
<dbReference type="GO" id="GO:0046982">
    <property type="term" value="F:protein heterodimerization activity"/>
    <property type="evidence" value="ECO:0007669"/>
    <property type="project" value="InterPro"/>
</dbReference>
<dbReference type="RefSeq" id="WP_015468778.1">
    <property type="nucleotide sequence ID" value="NC_020813.1"/>
</dbReference>
<evidence type="ECO:0008006" key="3">
    <source>
        <dbReference type="Google" id="ProtNLM"/>
    </source>
</evidence>
<dbReference type="OrthoDB" id="5296493at2"/>
<proteinExistence type="predicted"/>
<dbReference type="KEGG" id="bex:A11Q_68"/>
<organism evidence="1 2">
    <name type="scientific">Pseudobdellovibrio exovorus JSS</name>
    <dbReference type="NCBI Taxonomy" id="1184267"/>
    <lineage>
        <taxon>Bacteria</taxon>
        <taxon>Pseudomonadati</taxon>
        <taxon>Bdellovibrionota</taxon>
        <taxon>Bdellovibrionia</taxon>
        <taxon>Bdellovibrionales</taxon>
        <taxon>Pseudobdellovibrionaceae</taxon>
        <taxon>Pseudobdellovibrio</taxon>
    </lineage>
</organism>
<dbReference type="Proteomes" id="UP000012040">
    <property type="component" value="Chromosome"/>
</dbReference>
<dbReference type="InterPro" id="IPR009072">
    <property type="entry name" value="Histone-fold"/>
</dbReference>
<accession>M4V527</accession>
<reference evidence="1 2" key="1">
    <citation type="journal article" date="2013" name="ISME J.">
        <title>By their genes ye shall know them: genomic signatures of predatory bacteria.</title>
        <authorList>
            <person name="Pasternak Z."/>
            <person name="Pietrokovski S."/>
            <person name="Rotem O."/>
            <person name="Gophna U."/>
            <person name="Lurie-Weinberger M.N."/>
            <person name="Jurkevitch E."/>
        </authorList>
    </citation>
    <scope>NUCLEOTIDE SEQUENCE [LARGE SCALE GENOMIC DNA]</scope>
    <source>
        <strain evidence="1 2">JSS</strain>
    </source>
</reference>
<dbReference type="EMBL" id="CP003537">
    <property type="protein sequence ID" value="AGH94288.1"/>
    <property type="molecule type" value="Genomic_DNA"/>
</dbReference>
<dbReference type="HOGENOM" id="CLU_197986_0_0_7"/>
<dbReference type="AlphaFoldDB" id="M4V527"/>
<protein>
    <recommendedName>
        <fullName evidence="3">Transcription factor CBF/NF-Y/archaeal histone domain-containing protein</fullName>
    </recommendedName>
</protein>
<dbReference type="SUPFAM" id="SSF47113">
    <property type="entry name" value="Histone-fold"/>
    <property type="match status" value="1"/>
</dbReference>
<dbReference type="Gene3D" id="1.10.20.10">
    <property type="entry name" value="Histone, subunit A"/>
    <property type="match status" value="1"/>
</dbReference>